<gene>
    <name evidence="3" type="primary">LOC108561028</name>
</gene>
<keyword evidence="2" id="KW-1185">Reference proteome</keyword>
<sequence length="345" mass="40034">MNHNYSDNRKGEYYGNDNVKRRRKFHHRRNTNPRRFSNNENHYENHHSEVRDFKENRYSDNNTKHCVKPKLNPSASQFGGNCSTSTPKKTKQINQGTNTDQINLSSKSIQTCTSSPLPEVKKLEPLVELSEIVDNGSGEKKYICNRCKCVKDDLIQSKIEVEQWFQNENNNIFAGYMLEKGIPEQQQQQQQDFGNLSAIGNTEEDLIREDMIHLKLNKDDLTPQHLVEYKQHMDSRSNNFGTPYYDGSNDSMIASNQLDHMHMYVPFLCLYPVPNGEESPHHHHHRHHSMQNPQIQNPALDYSFAEAAQIANVSGPQPYTSCHFAAFYFTNYFQQPPAQPQPQNY</sequence>
<name>A0ABM1MI80_NICVS</name>
<dbReference type="Proteomes" id="UP000695000">
    <property type="component" value="Unplaced"/>
</dbReference>
<evidence type="ECO:0000313" key="2">
    <source>
        <dbReference type="Proteomes" id="UP000695000"/>
    </source>
</evidence>
<dbReference type="RefSeq" id="XP_017774280.1">
    <property type="nucleotide sequence ID" value="XM_017918791.1"/>
</dbReference>
<dbReference type="GeneID" id="108561028"/>
<feature type="region of interest" description="Disordered" evidence="1">
    <location>
        <begin position="1"/>
        <end position="46"/>
    </location>
</feature>
<protein>
    <submittedName>
        <fullName evidence="3">Uncharacterized protein LOC108561028</fullName>
    </submittedName>
</protein>
<evidence type="ECO:0000313" key="3">
    <source>
        <dbReference type="RefSeq" id="XP_017774280.1"/>
    </source>
</evidence>
<accession>A0ABM1MI80</accession>
<reference evidence="3" key="1">
    <citation type="submission" date="2025-08" db="UniProtKB">
        <authorList>
            <consortium name="RefSeq"/>
        </authorList>
    </citation>
    <scope>IDENTIFICATION</scope>
    <source>
        <tissue evidence="3">Whole Larva</tissue>
    </source>
</reference>
<organism evidence="2 3">
    <name type="scientific">Nicrophorus vespilloides</name>
    <name type="common">Boreal carrion beetle</name>
    <dbReference type="NCBI Taxonomy" id="110193"/>
    <lineage>
        <taxon>Eukaryota</taxon>
        <taxon>Metazoa</taxon>
        <taxon>Ecdysozoa</taxon>
        <taxon>Arthropoda</taxon>
        <taxon>Hexapoda</taxon>
        <taxon>Insecta</taxon>
        <taxon>Pterygota</taxon>
        <taxon>Neoptera</taxon>
        <taxon>Endopterygota</taxon>
        <taxon>Coleoptera</taxon>
        <taxon>Polyphaga</taxon>
        <taxon>Staphyliniformia</taxon>
        <taxon>Silphidae</taxon>
        <taxon>Nicrophorinae</taxon>
        <taxon>Nicrophorus</taxon>
    </lineage>
</organism>
<evidence type="ECO:0000256" key="1">
    <source>
        <dbReference type="SAM" id="MobiDB-lite"/>
    </source>
</evidence>
<feature type="compositionally biased region" description="Basic and acidic residues" evidence="1">
    <location>
        <begin position="1"/>
        <end position="12"/>
    </location>
</feature>
<proteinExistence type="predicted"/>
<feature type="compositionally biased region" description="Basic residues" evidence="1">
    <location>
        <begin position="20"/>
        <end position="32"/>
    </location>
</feature>